<name>A0A1V8SCT1_9PEZI</name>
<dbReference type="AlphaFoldDB" id="A0A1V8SCT1"/>
<proteinExistence type="predicted"/>
<dbReference type="InParanoid" id="A0A1V8SCT1"/>
<sequence length="121" mass="13421">MTDEDDDLLAIEVDAGSYATAAVQDTPTVSRTHQTEEAFQAIKATYQAKHYNGSLYAELISDVPELDLDQSPSSSASFDELKPKRKLDKRQQALFGYVVGELYYDREWRKAMLGALAAAPT</sequence>
<reference evidence="2" key="1">
    <citation type="submission" date="2017-03" db="EMBL/GenBank/DDBJ databases">
        <title>Genomes of endolithic fungi from Antarctica.</title>
        <authorList>
            <person name="Coleine C."/>
            <person name="Masonjones S."/>
            <person name="Stajich J.E."/>
        </authorList>
    </citation>
    <scope>NUCLEOTIDE SEQUENCE [LARGE SCALE GENOMIC DNA]</scope>
    <source>
        <strain evidence="2">CCFEE 5527</strain>
    </source>
</reference>
<protein>
    <submittedName>
        <fullName evidence="1">Uncharacterized protein</fullName>
    </submittedName>
</protein>
<dbReference type="EMBL" id="NAJO01000060">
    <property type="protein sequence ID" value="OQN96869.1"/>
    <property type="molecule type" value="Genomic_DNA"/>
</dbReference>
<evidence type="ECO:0000313" key="2">
    <source>
        <dbReference type="Proteomes" id="UP000192596"/>
    </source>
</evidence>
<dbReference type="Proteomes" id="UP000192596">
    <property type="component" value="Unassembled WGS sequence"/>
</dbReference>
<comment type="caution">
    <text evidence="1">The sequence shown here is derived from an EMBL/GenBank/DDBJ whole genome shotgun (WGS) entry which is preliminary data.</text>
</comment>
<dbReference type="OrthoDB" id="3938544at2759"/>
<gene>
    <name evidence="1" type="ORF">B0A48_17423</name>
</gene>
<evidence type="ECO:0000313" key="1">
    <source>
        <dbReference type="EMBL" id="OQN96869.1"/>
    </source>
</evidence>
<organism evidence="1 2">
    <name type="scientific">Cryoendolithus antarcticus</name>
    <dbReference type="NCBI Taxonomy" id="1507870"/>
    <lineage>
        <taxon>Eukaryota</taxon>
        <taxon>Fungi</taxon>
        <taxon>Dikarya</taxon>
        <taxon>Ascomycota</taxon>
        <taxon>Pezizomycotina</taxon>
        <taxon>Dothideomycetes</taxon>
        <taxon>Dothideomycetidae</taxon>
        <taxon>Cladosporiales</taxon>
        <taxon>Cladosporiaceae</taxon>
        <taxon>Cryoendolithus</taxon>
    </lineage>
</organism>
<accession>A0A1V8SCT1</accession>
<keyword evidence="2" id="KW-1185">Reference proteome</keyword>